<protein>
    <recommendedName>
        <fullName evidence="1">TY-Chap N-terminal domain-containing protein</fullName>
    </recommendedName>
</protein>
<evidence type="ECO:0000313" key="3">
    <source>
        <dbReference type="Proteomes" id="UP000270988"/>
    </source>
</evidence>
<evidence type="ECO:0000259" key="1">
    <source>
        <dbReference type="Pfam" id="PF22552"/>
    </source>
</evidence>
<dbReference type="Proteomes" id="UP000270988">
    <property type="component" value="Chromosome"/>
</dbReference>
<dbReference type="EMBL" id="LR134521">
    <property type="protein sequence ID" value="VEJ31212.1"/>
    <property type="molecule type" value="Genomic_DNA"/>
</dbReference>
<dbReference type="AlphaFoldDB" id="A0A3S4ZPE6"/>
<dbReference type="InterPro" id="IPR054344">
    <property type="entry name" value="TY-Chap_N"/>
</dbReference>
<sequence>MYGRADDRAQAPSRSSLPPGYAEFHQQFGTLITALAAQGWTPSETHRRIRVLFPQVNREHLDFALDSGMWEFGSHGEQTPTHVLLATAVWYAVAEAYGLAPDGSYAATTLDATIMADMLRLLESARVSPQNIALILGKVGAGLKYLALHPYTQLDELTYRDVCQHLPAESQDVAHGSFVWPPSCESIRDQLGDGGWSTAMLRTGVCPPDYAEYNWQLGGTSLTDMEFRNQLGSFMSYCIRYDRQPTVLAYGTWSTMRSNLGRVPFLAAVRAKYGSWHTALQMGRTMVTDALQMTKREVAPVRVPPHPPSISPEQLAVQGIGVVKSEQTVSARDRWDEVTNSLGQRLASLPWSRHLRTYYVLTGAAHANAMPLVCIYRSPAGFLCEIAMEAEVLPKFSTDYLRSHGWVAPTPMQPMWNRNVFDPHEAAQDVVQAMRWGMGCSRWDYYRTDDLVLDAEDTSGTEAG</sequence>
<evidence type="ECO:0000313" key="2">
    <source>
        <dbReference type="EMBL" id="VEJ31212.1"/>
    </source>
</evidence>
<dbReference type="STRING" id="762948.HMPREF0733_11335"/>
<accession>A0A3S4ZPE6</accession>
<proteinExistence type="predicted"/>
<reference evidence="2 3" key="1">
    <citation type="submission" date="2018-12" db="EMBL/GenBank/DDBJ databases">
        <authorList>
            <consortium name="Pathogen Informatics"/>
        </authorList>
    </citation>
    <scope>NUCLEOTIDE SEQUENCE [LARGE SCALE GENOMIC DNA]</scope>
    <source>
        <strain evidence="2 3">NCTC10918</strain>
    </source>
</reference>
<name>A0A3S4ZPE6_9MICC</name>
<organism evidence="2 3">
    <name type="scientific">Rothia dentocariosa</name>
    <dbReference type="NCBI Taxonomy" id="2047"/>
    <lineage>
        <taxon>Bacteria</taxon>
        <taxon>Bacillati</taxon>
        <taxon>Actinomycetota</taxon>
        <taxon>Actinomycetes</taxon>
        <taxon>Micrococcales</taxon>
        <taxon>Micrococcaceae</taxon>
        <taxon>Rothia</taxon>
    </lineage>
</organism>
<gene>
    <name evidence="2" type="ORF">NCTC10918_02517</name>
</gene>
<feature type="domain" description="TY-Chap N-terminal" evidence="1">
    <location>
        <begin position="334"/>
        <end position="440"/>
    </location>
</feature>
<dbReference type="Pfam" id="PF22552">
    <property type="entry name" value="TY-Chap3"/>
    <property type="match status" value="1"/>
</dbReference>